<evidence type="ECO:0000256" key="2">
    <source>
        <dbReference type="PROSITE-ProRule" id="PRU00708"/>
    </source>
</evidence>
<evidence type="ECO:0000313" key="4">
    <source>
        <dbReference type="EMBL" id="MCD9639637.1"/>
    </source>
</evidence>
<feature type="compositionally biased region" description="Polar residues" evidence="3">
    <location>
        <begin position="766"/>
        <end position="776"/>
    </location>
</feature>
<feature type="compositionally biased region" description="Polar residues" evidence="3">
    <location>
        <begin position="654"/>
        <end position="669"/>
    </location>
</feature>
<feature type="repeat" description="PPR" evidence="2">
    <location>
        <begin position="174"/>
        <end position="209"/>
    </location>
</feature>
<feature type="region of interest" description="Disordered" evidence="3">
    <location>
        <begin position="909"/>
        <end position="1017"/>
    </location>
</feature>
<feature type="repeat" description="PPR" evidence="2">
    <location>
        <begin position="210"/>
        <end position="244"/>
    </location>
</feature>
<gene>
    <name evidence="4" type="ORF">HAX54_024285</name>
</gene>
<dbReference type="InterPro" id="IPR011990">
    <property type="entry name" value="TPR-like_helical_dom_sf"/>
</dbReference>
<evidence type="ECO:0000256" key="3">
    <source>
        <dbReference type="SAM" id="MobiDB-lite"/>
    </source>
</evidence>
<feature type="region of interest" description="Disordered" evidence="3">
    <location>
        <begin position="563"/>
        <end position="895"/>
    </location>
</feature>
<feature type="repeat" description="PPR" evidence="2">
    <location>
        <begin position="429"/>
        <end position="463"/>
    </location>
</feature>
<dbReference type="InterPro" id="IPR052308">
    <property type="entry name" value="PPR_domain-containing"/>
</dbReference>
<organism evidence="4 5">
    <name type="scientific">Datura stramonium</name>
    <name type="common">Jimsonweed</name>
    <name type="synonym">Common thornapple</name>
    <dbReference type="NCBI Taxonomy" id="4076"/>
    <lineage>
        <taxon>Eukaryota</taxon>
        <taxon>Viridiplantae</taxon>
        <taxon>Streptophyta</taxon>
        <taxon>Embryophyta</taxon>
        <taxon>Tracheophyta</taxon>
        <taxon>Spermatophyta</taxon>
        <taxon>Magnoliopsida</taxon>
        <taxon>eudicotyledons</taxon>
        <taxon>Gunneridae</taxon>
        <taxon>Pentapetalae</taxon>
        <taxon>asterids</taxon>
        <taxon>lamiids</taxon>
        <taxon>Solanales</taxon>
        <taxon>Solanaceae</taxon>
        <taxon>Solanoideae</taxon>
        <taxon>Datureae</taxon>
        <taxon>Datura</taxon>
    </lineage>
</organism>
<feature type="compositionally biased region" description="Polar residues" evidence="3">
    <location>
        <begin position="682"/>
        <end position="694"/>
    </location>
</feature>
<feature type="repeat" description="PPR" evidence="2">
    <location>
        <begin position="315"/>
        <end position="349"/>
    </location>
</feature>
<dbReference type="PANTHER" id="PTHR47937">
    <property type="entry name" value="PLASTID TRANSCRIPTIONALLY ACTIVE CHROMOSOME 2-LIKE PROTEIN"/>
    <property type="match status" value="1"/>
</dbReference>
<feature type="compositionally biased region" description="Low complexity" evidence="3">
    <location>
        <begin position="698"/>
        <end position="709"/>
    </location>
</feature>
<feature type="compositionally biased region" description="Polar residues" evidence="3">
    <location>
        <begin position="710"/>
        <end position="720"/>
    </location>
</feature>
<name>A0ABS8UZU5_DATST</name>
<accession>A0ABS8UZU5</accession>
<dbReference type="PROSITE" id="PS51375">
    <property type="entry name" value="PPR"/>
    <property type="match status" value="7"/>
</dbReference>
<dbReference type="Proteomes" id="UP000823775">
    <property type="component" value="Unassembled WGS sequence"/>
</dbReference>
<feature type="compositionally biased region" description="Polar residues" evidence="3">
    <location>
        <begin position="941"/>
        <end position="950"/>
    </location>
</feature>
<feature type="repeat" description="PPR" evidence="2">
    <location>
        <begin position="394"/>
        <end position="428"/>
    </location>
</feature>
<dbReference type="EMBL" id="JACEIK010002962">
    <property type="protein sequence ID" value="MCD9639637.1"/>
    <property type="molecule type" value="Genomic_DNA"/>
</dbReference>
<feature type="region of interest" description="Disordered" evidence="3">
    <location>
        <begin position="59"/>
        <end position="99"/>
    </location>
</feature>
<dbReference type="Pfam" id="PF13041">
    <property type="entry name" value="PPR_2"/>
    <property type="match status" value="2"/>
</dbReference>
<dbReference type="Pfam" id="PF01535">
    <property type="entry name" value="PPR"/>
    <property type="match status" value="5"/>
</dbReference>
<feature type="repeat" description="PPR" evidence="2">
    <location>
        <begin position="499"/>
        <end position="533"/>
    </location>
</feature>
<evidence type="ECO:0000256" key="1">
    <source>
        <dbReference type="ARBA" id="ARBA00022737"/>
    </source>
</evidence>
<feature type="compositionally biased region" description="Polar residues" evidence="3">
    <location>
        <begin position="730"/>
        <end position="748"/>
    </location>
</feature>
<feature type="compositionally biased region" description="Low complexity" evidence="3">
    <location>
        <begin position="754"/>
        <end position="765"/>
    </location>
</feature>
<protein>
    <recommendedName>
        <fullName evidence="6">Pentatricopeptide repeat-containing protein</fullName>
    </recommendedName>
</protein>
<dbReference type="Gene3D" id="1.25.40.10">
    <property type="entry name" value="Tetratricopeptide repeat domain"/>
    <property type="match status" value="4"/>
</dbReference>
<evidence type="ECO:0000313" key="5">
    <source>
        <dbReference type="Proteomes" id="UP000823775"/>
    </source>
</evidence>
<comment type="caution">
    <text evidence="4">The sequence shown here is derived from an EMBL/GenBank/DDBJ whole genome shotgun (WGS) entry which is preliminary data.</text>
</comment>
<evidence type="ECO:0008006" key="6">
    <source>
        <dbReference type="Google" id="ProtNLM"/>
    </source>
</evidence>
<sequence>MALYAILLRSLRRSSTAAVRTQIIPSLHSHPPPPQNPKFLLPQRSFAFSSAEEAAAERRRRKRRLRIEPPINALRRDPLPRGPPSPDDPRSRLPDTTSALVGPRLNLHNRVQSLIRAGDLDSAAAVARHAVFSNTRPTVFTCNAIIGAMYRAGRYNDAKALFQYFFNQYNIIPNVVSYNHLIVSHCEAGEVDEGLKVYGHILENAPFSPSAVTYRHLTKGLIDSDRIAEAVDLLREMLNKGHGADSLVYNNLISGFLNLGNLEKANELFDELKERCTVYDGVVNATFMDWFFKQGKVKEAMESYRSLLDKKYRMVPATCNVLLEVLLRHGRETEAWALFDAMLDDHTPPTFQAVNSDTFNLMVNECFRLGKVSEALETFKKVGKGLKTRPFAMDVAGYNNMITRLSELEMMEEAEKYYMELCNKSLSPDVTTYRTMIEAYVKMENVEGTLEKYTKMVEAGLRVIPIYAEKWFNFLIENGKAAECVPILTKMGEREPKPDVTTYDIVIRALCVEGNYDASSNLVIQMINYSVGLTSSLREFLLEAFSNQGRREEIEKVFATKPTYFPSSRPAGPSRGKFPWLSEPPRQSAGSSHVPGQQTSPTSLSSQVQGQPSAHNSMWQQNSLPSFVGGQQPASPPSFIGGQGSSPMQGQQSAPNPKWQQASPPSFLTGQGSHQMQGQQSEPNPRWQQASTPTFVAGQGSHQMQGQQSEPNPRWQQASPPSFVAGQGLHQMQGQQSEPNPRWQQDSPPSFVAGQGSHQMQGQQSAPNPRWQQASPPSFVAGQGSHQMQDLQLAPNPRWQQASPPSFMAGQGSQQMQGQPSTFARNPHQADTSFIQQGASPPSFMAGQGSQQMHGHPSAFARNVQQASPPSFVPQHEASSHSFMPGQGSQQMQGHPPPSFVPGGASHVQGQPSGFTHVPQWSSPPTYMAGQGGHHQIQGQLSGFAQTSHKASPYSMDRQRAPSMQGLTSGPTHTPLNEISHTSHVPGENVRHQATEKTSSQEDTIEQYPEVARQGRM</sequence>
<feature type="compositionally biased region" description="Polar residues" evidence="3">
    <location>
        <begin position="965"/>
        <end position="983"/>
    </location>
</feature>
<feature type="compositionally biased region" description="Polar residues" evidence="3">
    <location>
        <begin position="588"/>
        <end position="625"/>
    </location>
</feature>
<feature type="repeat" description="PPR" evidence="2">
    <location>
        <begin position="245"/>
        <end position="275"/>
    </location>
</feature>
<feature type="compositionally biased region" description="Low complexity" evidence="3">
    <location>
        <begin position="670"/>
        <end position="681"/>
    </location>
</feature>
<dbReference type="NCBIfam" id="TIGR00756">
    <property type="entry name" value="PPR"/>
    <property type="match status" value="3"/>
</dbReference>
<dbReference type="InterPro" id="IPR002885">
    <property type="entry name" value="PPR_rpt"/>
</dbReference>
<feature type="compositionally biased region" description="Polar residues" evidence="3">
    <location>
        <begin position="820"/>
        <end position="840"/>
    </location>
</feature>
<feature type="compositionally biased region" description="Polar residues" evidence="3">
    <location>
        <begin position="909"/>
        <end position="925"/>
    </location>
</feature>
<dbReference type="PANTHER" id="PTHR47937:SF2">
    <property type="entry name" value="PENTATRICOPEPTIDE (PPR) REPEAT-CONTAINING PROTEIN, PF01535'-RELATED"/>
    <property type="match status" value="1"/>
</dbReference>
<reference evidence="4 5" key="1">
    <citation type="journal article" date="2021" name="BMC Genomics">
        <title>Datura genome reveals duplications of psychoactive alkaloid biosynthetic genes and high mutation rate following tissue culture.</title>
        <authorList>
            <person name="Rajewski A."/>
            <person name="Carter-House D."/>
            <person name="Stajich J."/>
            <person name="Litt A."/>
        </authorList>
    </citation>
    <scope>NUCLEOTIDE SEQUENCE [LARGE SCALE GENOMIC DNA]</scope>
    <source>
        <strain evidence="4">AR-01</strain>
    </source>
</reference>
<proteinExistence type="predicted"/>
<dbReference type="SUPFAM" id="SSF48452">
    <property type="entry name" value="TPR-like"/>
    <property type="match status" value="1"/>
</dbReference>
<feature type="compositionally biased region" description="Low complexity" evidence="3">
    <location>
        <begin position="810"/>
        <end position="819"/>
    </location>
</feature>
<keyword evidence="5" id="KW-1185">Reference proteome</keyword>
<keyword evidence="1" id="KW-0677">Repeat</keyword>